<dbReference type="Pfam" id="PF00578">
    <property type="entry name" value="AhpC-TSA"/>
    <property type="match status" value="1"/>
</dbReference>
<comment type="subcellular location">
    <subcellularLocation>
        <location evidence="1">Cell envelope</location>
    </subcellularLocation>
</comment>
<evidence type="ECO:0000259" key="5">
    <source>
        <dbReference type="PROSITE" id="PS51352"/>
    </source>
</evidence>
<dbReference type="PROSITE" id="PS51352">
    <property type="entry name" value="THIOREDOXIN_2"/>
    <property type="match status" value="1"/>
</dbReference>
<sequence length="171" mass="18909">MKRWIPPILAGLLVIVLAAALLRGSGDATGPLVGKTAPDFHLQTLDGGDVRLSDLRGRPVIVNFWASWCIPCREEAPLLREIAEQQAEGGLVIVGIMYQDREADARKFIEDYGLTFPSLIDKDLSTAIDYGVGAVPETFLIDRDGVVQRHLRQPLTRELLRDELPKIGVRL</sequence>
<keyword evidence="7" id="KW-1185">Reference proteome</keyword>
<organism evidence="6 7">
    <name type="scientific">Deinococcus peraridilitoris (strain DSM 19664 / LMG 22246 / CIP 109416 / KR-200)</name>
    <dbReference type="NCBI Taxonomy" id="937777"/>
    <lineage>
        <taxon>Bacteria</taxon>
        <taxon>Thermotogati</taxon>
        <taxon>Deinococcota</taxon>
        <taxon>Deinococci</taxon>
        <taxon>Deinococcales</taxon>
        <taxon>Deinococcaceae</taxon>
        <taxon>Deinococcus</taxon>
    </lineage>
</organism>
<evidence type="ECO:0000256" key="4">
    <source>
        <dbReference type="ARBA" id="ARBA00023284"/>
    </source>
</evidence>
<dbReference type="GO" id="GO:0016491">
    <property type="term" value="F:oxidoreductase activity"/>
    <property type="evidence" value="ECO:0007669"/>
    <property type="project" value="InterPro"/>
</dbReference>
<dbReference type="STRING" id="937777.Deipe_0801"/>
<dbReference type="KEGG" id="dpd:Deipe_0801"/>
<dbReference type="InterPro" id="IPR000866">
    <property type="entry name" value="AhpC/TSA"/>
</dbReference>
<proteinExistence type="predicted"/>
<dbReference type="InterPro" id="IPR050553">
    <property type="entry name" value="Thioredoxin_ResA/DsbE_sf"/>
</dbReference>
<dbReference type="Gene3D" id="3.40.30.10">
    <property type="entry name" value="Glutaredoxin"/>
    <property type="match status" value="1"/>
</dbReference>
<dbReference type="Proteomes" id="UP000010467">
    <property type="component" value="Chromosome"/>
</dbReference>
<dbReference type="RefSeq" id="WP_015234686.1">
    <property type="nucleotide sequence ID" value="NC_019793.1"/>
</dbReference>
<evidence type="ECO:0000256" key="3">
    <source>
        <dbReference type="ARBA" id="ARBA00023157"/>
    </source>
</evidence>
<keyword evidence="3" id="KW-1015">Disulfide bond</keyword>
<dbReference type="InterPro" id="IPR013766">
    <property type="entry name" value="Thioredoxin_domain"/>
</dbReference>
<dbReference type="GO" id="GO:0017004">
    <property type="term" value="P:cytochrome complex assembly"/>
    <property type="evidence" value="ECO:0007669"/>
    <property type="project" value="UniProtKB-KW"/>
</dbReference>
<dbReference type="eggNOG" id="COG0526">
    <property type="taxonomic scope" value="Bacteria"/>
</dbReference>
<dbReference type="PATRIC" id="fig|937777.3.peg.808"/>
<evidence type="ECO:0000256" key="1">
    <source>
        <dbReference type="ARBA" id="ARBA00004196"/>
    </source>
</evidence>
<name>K9ZXQ3_DEIPD</name>
<dbReference type="EMBL" id="CP003382">
    <property type="protein sequence ID" value="AFZ66376.1"/>
    <property type="molecule type" value="Genomic_DNA"/>
</dbReference>
<evidence type="ECO:0000256" key="2">
    <source>
        <dbReference type="ARBA" id="ARBA00022748"/>
    </source>
</evidence>
<evidence type="ECO:0000313" key="6">
    <source>
        <dbReference type="EMBL" id="AFZ66376.1"/>
    </source>
</evidence>
<dbReference type="SUPFAM" id="SSF52833">
    <property type="entry name" value="Thioredoxin-like"/>
    <property type="match status" value="1"/>
</dbReference>
<keyword evidence="2" id="KW-0201">Cytochrome c-type biogenesis</keyword>
<accession>K9ZXQ3</accession>
<dbReference type="PANTHER" id="PTHR42852:SF6">
    <property type="entry name" value="THIOL:DISULFIDE INTERCHANGE PROTEIN DSBE"/>
    <property type="match status" value="1"/>
</dbReference>
<protein>
    <submittedName>
        <fullName evidence="6">Peroxiredoxin</fullName>
    </submittedName>
</protein>
<dbReference type="CDD" id="cd02966">
    <property type="entry name" value="TlpA_like_family"/>
    <property type="match status" value="1"/>
</dbReference>
<dbReference type="InterPro" id="IPR036249">
    <property type="entry name" value="Thioredoxin-like_sf"/>
</dbReference>
<dbReference type="AlphaFoldDB" id="K9ZXQ3"/>
<dbReference type="PANTHER" id="PTHR42852">
    <property type="entry name" value="THIOL:DISULFIDE INTERCHANGE PROTEIN DSBE"/>
    <property type="match status" value="1"/>
</dbReference>
<dbReference type="GO" id="GO:0030313">
    <property type="term" value="C:cell envelope"/>
    <property type="evidence" value="ECO:0007669"/>
    <property type="project" value="UniProtKB-SubCell"/>
</dbReference>
<dbReference type="GO" id="GO:0016209">
    <property type="term" value="F:antioxidant activity"/>
    <property type="evidence" value="ECO:0007669"/>
    <property type="project" value="InterPro"/>
</dbReference>
<reference evidence="7" key="1">
    <citation type="submission" date="2012-03" db="EMBL/GenBank/DDBJ databases">
        <title>Complete sequence of chromosome of Deinococcus peraridilitoris DSM 19664.</title>
        <authorList>
            <person name="Lucas S."/>
            <person name="Copeland A."/>
            <person name="Lapidus A."/>
            <person name="Glavina del Rio T."/>
            <person name="Dalin E."/>
            <person name="Tice H."/>
            <person name="Bruce D."/>
            <person name="Goodwin L."/>
            <person name="Pitluck S."/>
            <person name="Peters L."/>
            <person name="Mikhailova N."/>
            <person name="Lu M."/>
            <person name="Kyrpides N."/>
            <person name="Mavromatis K."/>
            <person name="Ivanova N."/>
            <person name="Brettin T."/>
            <person name="Detter J.C."/>
            <person name="Han C."/>
            <person name="Larimer F."/>
            <person name="Land M."/>
            <person name="Hauser L."/>
            <person name="Markowitz V."/>
            <person name="Cheng J.-F."/>
            <person name="Hugenholtz P."/>
            <person name="Woyke T."/>
            <person name="Wu D."/>
            <person name="Pukall R."/>
            <person name="Steenblock K."/>
            <person name="Brambilla E."/>
            <person name="Klenk H.-P."/>
            <person name="Eisen J.A."/>
        </authorList>
    </citation>
    <scope>NUCLEOTIDE SEQUENCE [LARGE SCALE GENOMIC DNA]</scope>
    <source>
        <strain evidence="7">DSM 19664 / LMG 22246 / CIP 109416 / KR-200</strain>
    </source>
</reference>
<keyword evidence="4" id="KW-0676">Redox-active center</keyword>
<dbReference type="HOGENOM" id="CLU_042529_11_2_0"/>
<gene>
    <name evidence="6" type="ordered locus">Deipe_0801</name>
</gene>
<feature type="domain" description="Thioredoxin" evidence="5">
    <location>
        <begin position="31"/>
        <end position="171"/>
    </location>
</feature>
<evidence type="ECO:0000313" key="7">
    <source>
        <dbReference type="Proteomes" id="UP000010467"/>
    </source>
</evidence>